<dbReference type="GO" id="GO:0080044">
    <property type="term" value="F:quercetin 7-O-glucosyltransferase activity"/>
    <property type="evidence" value="ECO:0007669"/>
    <property type="project" value="TreeGrafter"/>
</dbReference>
<reference evidence="2" key="1">
    <citation type="journal article" date="2013" name="J. Plant Res.">
        <title>Effect of fungi and light on seed germination of three Opuntia species from semiarid lands of central Mexico.</title>
        <authorList>
            <person name="Delgado-Sanchez P."/>
            <person name="Jimenez-Bremont J.F."/>
            <person name="Guerrero-Gonzalez Mde L."/>
            <person name="Flores J."/>
        </authorList>
    </citation>
    <scope>NUCLEOTIDE SEQUENCE</scope>
    <source>
        <tissue evidence="2">Cladode</tissue>
    </source>
</reference>
<comment type="similarity">
    <text evidence="1">Belongs to the UDP-glycosyltransferase family.</text>
</comment>
<dbReference type="GO" id="GO:0080043">
    <property type="term" value="F:quercetin 3-O-glucosyltransferase activity"/>
    <property type="evidence" value="ECO:0007669"/>
    <property type="project" value="TreeGrafter"/>
</dbReference>
<reference evidence="2" key="2">
    <citation type="submission" date="2020-07" db="EMBL/GenBank/DDBJ databases">
        <authorList>
            <person name="Vera ALvarez R."/>
            <person name="Arias-Moreno D.M."/>
            <person name="Jimenez-Jacinto V."/>
            <person name="Jimenez-Bremont J.F."/>
            <person name="Swaminathan K."/>
            <person name="Moose S.P."/>
            <person name="Guerrero-Gonzalez M.L."/>
            <person name="Marino-Ramirez L."/>
            <person name="Landsman D."/>
            <person name="Rodriguez-Kessler M."/>
            <person name="Delgado-Sanchez P."/>
        </authorList>
    </citation>
    <scope>NUCLEOTIDE SEQUENCE</scope>
    <source>
        <tissue evidence="2">Cladode</tissue>
    </source>
</reference>
<protein>
    <submittedName>
        <fullName evidence="2">Uncharacterized protein</fullName>
    </submittedName>
</protein>
<evidence type="ECO:0000256" key="1">
    <source>
        <dbReference type="ARBA" id="ARBA00009995"/>
    </source>
</evidence>
<name>A0A7C8Z553_OPUST</name>
<dbReference type="SUPFAM" id="SSF53756">
    <property type="entry name" value="UDP-Glycosyltransferase/glycogen phosphorylase"/>
    <property type="match status" value="1"/>
</dbReference>
<dbReference type="EMBL" id="GISG01088323">
    <property type="protein sequence ID" value="MBA4633770.1"/>
    <property type="molecule type" value="Transcribed_RNA"/>
</dbReference>
<dbReference type="PANTHER" id="PTHR11926">
    <property type="entry name" value="GLUCOSYL/GLUCURONOSYL TRANSFERASES"/>
    <property type="match status" value="1"/>
</dbReference>
<organism evidence="2">
    <name type="scientific">Opuntia streptacantha</name>
    <name type="common">Prickly pear cactus</name>
    <name type="synonym">Opuntia cardona</name>
    <dbReference type="NCBI Taxonomy" id="393608"/>
    <lineage>
        <taxon>Eukaryota</taxon>
        <taxon>Viridiplantae</taxon>
        <taxon>Streptophyta</taxon>
        <taxon>Embryophyta</taxon>
        <taxon>Tracheophyta</taxon>
        <taxon>Spermatophyta</taxon>
        <taxon>Magnoliopsida</taxon>
        <taxon>eudicotyledons</taxon>
        <taxon>Gunneridae</taxon>
        <taxon>Pentapetalae</taxon>
        <taxon>Caryophyllales</taxon>
        <taxon>Cactineae</taxon>
        <taxon>Cactaceae</taxon>
        <taxon>Opuntioideae</taxon>
        <taxon>Opuntia</taxon>
    </lineage>
</organism>
<dbReference type="Gene3D" id="3.40.50.2000">
    <property type="entry name" value="Glycogen Phosphorylase B"/>
    <property type="match status" value="1"/>
</dbReference>
<accession>A0A7C8Z553</accession>
<dbReference type="PANTHER" id="PTHR11926:SF1392">
    <property type="entry name" value="GLYCOSYLTRANSFERASE"/>
    <property type="match status" value="1"/>
</dbReference>
<evidence type="ECO:0000313" key="2">
    <source>
        <dbReference type="EMBL" id="MBA4633770.1"/>
    </source>
</evidence>
<proteinExistence type="inferred from homology"/>
<sequence length="200" mass="21432">MVGQREADNRSITKKIPHVLLLPVPLQGPISCFLKLAELLSLSSSSHAGKPTSTTTAAATSIHVTFINALFAHRRLSHLTSGGFRRNPNFQFSAVSDGIAGDEPRPPSKFASMVATVEDEVIRLLPEFAVKSPPVTCLIADGIFMAAGEEAMKLGIPVLYLSTLSPCCIWVNSSLVPTLVDNGDVPFKQGIIGSLIFEFE</sequence>
<dbReference type="AlphaFoldDB" id="A0A7C8Z553"/>